<dbReference type="InterPro" id="IPR006104">
    <property type="entry name" value="Glyco_hydro_2_N"/>
</dbReference>
<evidence type="ECO:0000256" key="3">
    <source>
        <dbReference type="ARBA" id="ARBA00022801"/>
    </source>
</evidence>
<dbReference type="SUPFAM" id="SSF49303">
    <property type="entry name" value="beta-Galactosidase/glucuronidase domain"/>
    <property type="match status" value="1"/>
</dbReference>
<gene>
    <name evidence="7" type="ORF">APR03_003252</name>
</gene>
<dbReference type="Pfam" id="PF02837">
    <property type="entry name" value="Glyco_hydro_2_N"/>
    <property type="match status" value="1"/>
</dbReference>
<sequence>MSLARPHRERSSSLSAPGTTRRRVGAAFVALATGAVLAVVPGTSAPAATTSADGQAVWPVTDAHLPTPWTEQVTPDNALPEYPRPQLARDRWENLNGLWEFAGAAEGEAPPFGETLAEEILVPYPTESELSGIDRHEDHMWYRRTVDVPASWRTGGQRVVLNFGAVDHTATVWVNGQEVAHHEGGFGRFSADVTDALTASGPQEVLVGVTDRTDDTWQPVGKQRNVPDRGIFYEGASGIWQTVWMEPVAAAHAVRLDLTTDVDTSTVHVTVEGSRAAAGGRVDVVVRAGGVATDEAADAGASKGAGKGKVVARSVGAVGEDLAVRVPRAHLWTPDDPYLYDLEVRVRDARGRVADTVTSYVGLREVGIAKGEDGRNHITLNGEILFLLSTLDQGYWPDGIYTAPTDEALAFDLEQHKVLGFNTVRKHIKVEPDRWFYHADRLGLLVWQDMPSMKPGRPPVEAQERFEDELHEMVDQNSSWTSVIGWVPFNEGWGEWSQEATGRIAREVKAQDPTRLVNAHSGVNCCDSLGDSGAGDVLDWHAYVGPGQPVPDATRASMDGEHGGFGLEVDGHMWFEDGHAYEMTPDVATLTRRYVENQEDVLTAALQCGISGSVYTQITDVEHEVNGFFTYDRQVEKMDFGQVRDVNEEIIAGADGSGGEPPVVGPGTPGLAGVHAWAFDEGSGSVATDGVGDADAALTGTTWADGVAGGGLSFDGAGEADTGQALVRTDGSYSVSAWARLDVADDGFQTVVSQDTGSNSAFFLQYSGQDRRWAMSFVGTRALSPTTPEPGRWYHLTGVRDAEAGTLSLYVDGEKVASQDVCTAPDTEGPLVIGRGQYGGNEVDHLRGDVDDVRLFDRALSDEEVAELAAG</sequence>
<evidence type="ECO:0000313" key="8">
    <source>
        <dbReference type="Proteomes" id="UP001139493"/>
    </source>
</evidence>
<keyword evidence="3 7" id="KW-0378">Hydrolase</keyword>
<organism evidence="7 8">
    <name type="scientific">Promicromonospora thailandica</name>
    <dbReference type="NCBI Taxonomy" id="765201"/>
    <lineage>
        <taxon>Bacteria</taxon>
        <taxon>Bacillati</taxon>
        <taxon>Actinomycetota</taxon>
        <taxon>Actinomycetes</taxon>
        <taxon>Micrococcales</taxon>
        <taxon>Promicromonosporaceae</taxon>
        <taxon>Promicromonospora</taxon>
    </lineage>
</organism>
<dbReference type="Gene3D" id="2.60.40.10">
    <property type="entry name" value="Immunoglobulins"/>
    <property type="match status" value="1"/>
</dbReference>
<comment type="caution">
    <text evidence="7">The sequence shown here is derived from an EMBL/GenBank/DDBJ whole genome shotgun (WGS) entry which is preliminary data.</text>
</comment>
<dbReference type="GO" id="GO:0005975">
    <property type="term" value="P:carbohydrate metabolic process"/>
    <property type="evidence" value="ECO:0007669"/>
    <property type="project" value="InterPro"/>
</dbReference>
<dbReference type="SUPFAM" id="SSF51445">
    <property type="entry name" value="(Trans)glycosidases"/>
    <property type="match status" value="1"/>
</dbReference>
<dbReference type="PANTHER" id="PTHR42732:SF2">
    <property type="entry name" value="BETA-MANNOSIDASE"/>
    <property type="match status" value="1"/>
</dbReference>
<dbReference type="Proteomes" id="UP001139493">
    <property type="component" value="Unassembled WGS sequence"/>
</dbReference>
<evidence type="ECO:0000313" key="7">
    <source>
        <dbReference type="EMBL" id="MCP2265887.1"/>
    </source>
</evidence>
<proteinExistence type="inferred from homology"/>
<dbReference type="InterPro" id="IPR051913">
    <property type="entry name" value="GH2_Domain-Containing"/>
</dbReference>
<dbReference type="InterPro" id="IPR017853">
    <property type="entry name" value="GH"/>
</dbReference>
<dbReference type="Gene3D" id="2.60.120.260">
    <property type="entry name" value="Galactose-binding domain-like"/>
    <property type="match status" value="1"/>
</dbReference>
<dbReference type="Gene3D" id="2.60.120.200">
    <property type="match status" value="1"/>
</dbReference>
<dbReference type="PANTHER" id="PTHR42732">
    <property type="entry name" value="BETA-GALACTOSIDASE"/>
    <property type="match status" value="1"/>
</dbReference>
<evidence type="ECO:0000256" key="2">
    <source>
        <dbReference type="ARBA" id="ARBA00022729"/>
    </source>
</evidence>
<dbReference type="EMBL" id="JAMTCS010000010">
    <property type="protein sequence ID" value="MCP2265887.1"/>
    <property type="molecule type" value="Genomic_DNA"/>
</dbReference>
<dbReference type="Pfam" id="PF13385">
    <property type="entry name" value="Laminin_G_3"/>
    <property type="match status" value="1"/>
</dbReference>
<dbReference type="InterPro" id="IPR006102">
    <property type="entry name" value="Ig-like_GH2"/>
</dbReference>
<dbReference type="InterPro" id="IPR013320">
    <property type="entry name" value="ConA-like_dom_sf"/>
</dbReference>
<dbReference type="InterPro" id="IPR036156">
    <property type="entry name" value="Beta-gal/glucu_dom_sf"/>
</dbReference>
<dbReference type="Pfam" id="PF00703">
    <property type="entry name" value="Glyco_hydro_2"/>
    <property type="match status" value="1"/>
</dbReference>
<dbReference type="SUPFAM" id="SSF49785">
    <property type="entry name" value="Galactose-binding domain-like"/>
    <property type="match status" value="1"/>
</dbReference>
<keyword evidence="8" id="KW-1185">Reference proteome</keyword>
<dbReference type="InterPro" id="IPR013783">
    <property type="entry name" value="Ig-like_fold"/>
</dbReference>
<evidence type="ECO:0000256" key="5">
    <source>
        <dbReference type="ARBA" id="ARBA00023295"/>
    </source>
</evidence>
<name>A0A9X2G5U9_9MICO</name>
<comment type="similarity">
    <text evidence="1">Belongs to the glycosyl hydrolase 2 family.</text>
</comment>
<accession>A0A9X2G5U9</accession>
<dbReference type="Gene3D" id="3.20.20.80">
    <property type="entry name" value="Glycosidases"/>
    <property type="match status" value="1"/>
</dbReference>
<dbReference type="SUPFAM" id="SSF49899">
    <property type="entry name" value="Concanavalin A-like lectins/glucanases"/>
    <property type="match status" value="1"/>
</dbReference>
<protein>
    <submittedName>
        <fullName evidence="7">Glycosyl hydrolases family 2</fullName>
    </submittedName>
</protein>
<dbReference type="SMART" id="SM00560">
    <property type="entry name" value="LamGL"/>
    <property type="match status" value="1"/>
</dbReference>
<dbReference type="GO" id="GO:0004553">
    <property type="term" value="F:hydrolase activity, hydrolyzing O-glycosyl compounds"/>
    <property type="evidence" value="ECO:0007669"/>
    <property type="project" value="InterPro"/>
</dbReference>
<evidence type="ECO:0000256" key="4">
    <source>
        <dbReference type="ARBA" id="ARBA00023157"/>
    </source>
</evidence>
<reference evidence="7" key="1">
    <citation type="submission" date="2022-06" db="EMBL/GenBank/DDBJ databases">
        <title>Genomic Encyclopedia of Archaeal and Bacterial Type Strains, Phase II (KMG-II): from individual species to whole genera.</title>
        <authorList>
            <person name="Goeker M."/>
        </authorList>
    </citation>
    <scope>NUCLEOTIDE SEQUENCE</scope>
    <source>
        <strain evidence="7">DSM 26652</strain>
    </source>
</reference>
<keyword evidence="5" id="KW-0326">Glycosidase</keyword>
<dbReference type="RefSeq" id="WP_253837310.1">
    <property type="nucleotide sequence ID" value="NZ_JAMTCS010000010.1"/>
</dbReference>
<dbReference type="InterPro" id="IPR008979">
    <property type="entry name" value="Galactose-bd-like_sf"/>
</dbReference>
<dbReference type="InterPro" id="IPR006558">
    <property type="entry name" value="LamG-like"/>
</dbReference>
<evidence type="ECO:0000259" key="6">
    <source>
        <dbReference type="SMART" id="SM00560"/>
    </source>
</evidence>
<feature type="domain" description="LamG-like jellyroll fold" evidence="6">
    <location>
        <begin position="731"/>
        <end position="863"/>
    </location>
</feature>
<dbReference type="AlphaFoldDB" id="A0A9X2G5U9"/>
<evidence type="ECO:0000256" key="1">
    <source>
        <dbReference type="ARBA" id="ARBA00007401"/>
    </source>
</evidence>
<keyword evidence="4" id="KW-1015">Disulfide bond</keyword>
<keyword evidence="2" id="KW-0732">Signal</keyword>